<dbReference type="RefSeq" id="WP_002846990.1">
    <property type="nucleotide sequence ID" value="NZ_ADKM02000018.1"/>
</dbReference>
<dbReference type="eggNOG" id="ENOG5033PBG">
    <property type="taxonomic scope" value="Bacteria"/>
</dbReference>
<proteinExistence type="predicted"/>
<comment type="caution">
    <text evidence="3">The sequence shown here is derived from an EMBL/GenBank/DDBJ whole genome shotgun (WGS) entry which is preliminary data.</text>
</comment>
<dbReference type="OrthoDB" id="9806464at2"/>
<protein>
    <submittedName>
        <fullName evidence="3">CotH protein</fullName>
    </submittedName>
</protein>
<sequence length="673" mass="74972">MKIKGTQLIALVMAVLTLASCGGKADSANDSTKNTDSGKTVSSEGGETSNEEEKPDTDEKPSEISDEKSEKDEKEIIPPSVEFSQASGVYPAGLEISLTAAEEGDIYYTTDGSDPTTSETAVKYENAIAVSDRKNDPNVVSAVDPLLIAGNFNEPNSEKNGFVSTVSAPADSAVDKCTSIRAAVKRADGSFGGIANASYFIGTPEEHIKGLAESCKAAGHDLAVISLSMEYDDLFDSTKGIYVKGDLFDADMEKFLSSKRSRIKDAEQARQMDANYKQRGKEWERRASVSFMEFGTDGAEEKFSQDCGIRIQGNYSRSDLQKGLRLYARKEYGGSNFRYAVFGEDYLNDAGEVMDKFDTLVLRAGGNCAFTAKFNDTYWQSLVHESACDTKHSRPCVVYLNGEYWGLYVLEEDYSNDFFEDVHGVDKSQVVVYKGDAETYKSGYKLDEGEVPDGKPENYYLADLNSFFAMHKDASSDEDYAALCELADPQSVMDYFAIECWINNKWDWPGKNWSMWRTIEKDPDNPYADGRFRFMLYDVEFGGVSGKSDASTNTIREDNYKPKGLLDMGTNNPAVLCFAYMMTNEGFRNEFYDRIQGLSENEFEKTAALAKLQAFEDEYSPLYDQFFERYPDTGSTENAVSGGYASIQCIRDFLEERADNIDRLVKYCEKNLS</sequence>
<dbReference type="AlphaFoldDB" id="E9S7U9"/>
<organism evidence="3 4">
    <name type="scientific">Ruminococcus albus 8</name>
    <dbReference type="NCBI Taxonomy" id="246199"/>
    <lineage>
        <taxon>Bacteria</taxon>
        <taxon>Bacillati</taxon>
        <taxon>Bacillota</taxon>
        <taxon>Clostridia</taxon>
        <taxon>Eubacteriales</taxon>
        <taxon>Oscillospiraceae</taxon>
        <taxon>Ruminococcus</taxon>
    </lineage>
</organism>
<evidence type="ECO:0000313" key="3">
    <source>
        <dbReference type="EMBL" id="EGC04545.1"/>
    </source>
</evidence>
<dbReference type="InterPro" id="IPR026876">
    <property type="entry name" value="Fn3_assoc_repeat"/>
</dbReference>
<dbReference type="EMBL" id="ADKM02000018">
    <property type="protein sequence ID" value="EGC04545.1"/>
    <property type="molecule type" value="Genomic_DNA"/>
</dbReference>
<feature type="chain" id="PRO_5003245511" evidence="2">
    <location>
        <begin position="26"/>
        <end position="673"/>
    </location>
</feature>
<evidence type="ECO:0000313" key="4">
    <source>
        <dbReference type="Proteomes" id="UP000004259"/>
    </source>
</evidence>
<evidence type="ECO:0000256" key="2">
    <source>
        <dbReference type="SAM" id="SignalP"/>
    </source>
</evidence>
<name>E9S7U9_RUMAL</name>
<keyword evidence="4" id="KW-1185">Reference proteome</keyword>
<accession>E9S7U9</accession>
<feature type="region of interest" description="Disordered" evidence="1">
    <location>
        <begin position="22"/>
        <end position="83"/>
    </location>
</feature>
<feature type="compositionally biased region" description="Basic and acidic residues" evidence="1">
    <location>
        <begin position="57"/>
        <end position="76"/>
    </location>
</feature>
<feature type="compositionally biased region" description="Polar residues" evidence="1">
    <location>
        <begin position="28"/>
        <end position="41"/>
    </location>
</feature>
<dbReference type="Pfam" id="PF13287">
    <property type="entry name" value="Fn3_assoc"/>
    <property type="match status" value="1"/>
</dbReference>
<evidence type="ECO:0000256" key="1">
    <source>
        <dbReference type="SAM" id="MobiDB-lite"/>
    </source>
</evidence>
<feature type="signal peptide" evidence="2">
    <location>
        <begin position="1"/>
        <end position="25"/>
    </location>
</feature>
<gene>
    <name evidence="3" type="ORF">CUS_7324</name>
</gene>
<dbReference type="InterPro" id="IPR014867">
    <property type="entry name" value="Spore_coat_CotH_CotH2/3/7"/>
</dbReference>
<reference evidence="3 4" key="1">
    <citation type="submission" date="2011-02" db="EMBL/GenBank/DDBJ databases">
        <authorList>
            <person name="Nelson K.E."/>
            <person name="Sutton G."/>
            <person name="Torralba M."/>
            <person name="Durkin S."/>
            <person name="Harkins D."/>
            <person name="Montgomery R."/>
            <person name="Ziemer C."/>
            <person name="Klaassens E."/>
            <person name="Ocuiv P."/>
            <person name="Morrison M."/>
        </authorList>
    </citation>
    <scope>NUCLEOTIDE SEQUENCE [LARGE SCALE GENOMIC DNA]</scope>
    <source>
        <strain evidence="3 4">8</strain>
    </source>
</reference>
<dbReference type="Pfam" id="PF08757">
    <property type="entry name" value="CotH"/>
    <property type="match status" value="1"/>
</dbReference>
<keyword evidence="2" id="KW-0732">Signal</keyword>
<dbReference type="Proteomes" id="UP000004259">
    <property type="component" value="Unassembled WGS sequence"/>
</dbReference>
<dbReference type="PROSITE" id="PS51257">
    <property type="entry name" value="PROKAR_LIPOPROTEIN"/>
    <property type="match status" value="1"/>
</dbReference>
<dbReference type="STRING" id="246199.CUS_7324"/>